<sequence length="512" mass="57066">MIIESFIRTAKKNFNKIVQEDSTGMSLTFGQTLTAGILLSKHIRSFEGENIALVFPASVGGALAFIATTLSGKTPVGLNFIAGRDEQEWAMKTCDIKTIFTSRVFIQKAGIAEDPRMVFIEDIKEKASKLEKLFTYFSCKFKSSRSLIQRFKECDAPDKTAIILFTSGSESHPKGVPLTNKNIYMSIQAFSTVFQPNPEDKVLGTLPFFHVFGFIACLWLPLIMGMGAVFHPNPTDYERLGKIVHRYRVTMLLATSTLYRGFMKRWKREQVSSVRLAFAGAEKLNESVRKKFNEKLGITIFEAYGVTESCSCITVNCPNDFCHGSVGRLMPDVQCKIVNTETYEELQPGEEGLIVIKGPNVMNGYYKAPELTSQAFHGGFYITGDIGKFENGFLYITDRLKRFAKIGGEMIPLTPIEDKLSHVLDQHAENEKRSCAVTNIPHAQKGEQLVAFVVGANPDKILLNRGLDQAGLPKLSQPDHYMSIDSIPMLPSGKVDYKSIKKIAIEKFVQVG</sequence>
<feature type="domain" description="AMP-dependent synthetase/ligase" evidence="4">
    <location>
        <begin position="9"/>
        <end position="366"/>
    </location>
</feature>
<dbReference type="SUPFAM" id="SSF56801">
    <property type="entry name" value="Acetyl-CoA synthetase-like"/>
    <property type="match status" value="1"/>
</dbReference>
<dbReference type="InterPro" id="IPR000873">
    <property type="entry name" value="AMP-dep_synth/lig_dom"/>
</dbReference>
<evidence type="ECO:0000256" key="1">
    <source>
        <dbReference type="ARBA" id="ARBA00006432"/>
    </source>
</evidence>
<dbReference type="InterPro" id="IPR045851">
    <property type="entry name" value="AMP-bd_C_sf"/>
</dbReference>
<reference evidence="5 6" key="1">
    <citation type="submission" date="2014-10" db="EMBL/GenBank/DDBJ databases">
        <title>Draft genome of anammox bacterium scalindua brodae, obtained using differential coverage binning of sequence data from two enrichment reactors.</title>
        <authorList>
            <person name="Speth D.R."/>
            <person name="Russ L."/>
            <person name="Kartal B."/>
            <person name="Op den Camp H.J."/>
            <person name="Dutilh B.E."/>
            <person name="Jetten M.S."/>
        </authorList>
    </citation>
    <scope>NUCLEOTIDE SEQUENCE [LARGE SCALE GENOMIC DNA]</scope>
    <source>
        <strain evidence="5">RU1</strain>
    </source>
</reference>
<keyword evidence="3" id="KW-0472">Membrane</keyword>
<gene>
    <name evidence="5" type="ORF">SCABRO_01446</name>
</gene>
<dbReference type="PANTHER" id="PTHR24096">
    <property type="entry name" value="LONG-CHAIN-FATTY-ACID--COA LIGASE"/>
    <property type="match status" value="1"/>
</dbReference>
<dbReference type="Proteomes" id="UP000030652">
    <property type="component" value="Unassembled WGS sequence"/>
</dbReference>
<dbReference type="Gene3D" id="3.40.50.12780">
    <property type="entry name" value="N-terminal domain of ligase-like"/>
    <property type="match status" value="1"/>
</dbReference>
<dbReference type="GO" id="GO:0016746">
    <property type="term" value="F:acyltransferase activity"/>
    <property type="evidence" value="ECO:0007669"/>
    <property type="project" value="UniProtKB-KW"/>
</dbReference>
<evidence type="ECO:0000313" key="6">
    <source>
        <dbReference type="Proteomes" id="UP000030652"/>
    </source>
</evidence>
<evidence type="ECO:0000313" key="5">
    <source>
        <dbReference type="EMBL" id="KHE92838.1"/>
    </source>
</evidence>
<dbReference type="PROSITE" id="PS00455">
    <property type="entry name" value="AMP_BINDING"/>
    <property type="match status" value="1"/>
</dbReference>
<accession>A0A0B0EP15</accession>
<keyword evidence="3" id="KW-1133">Transmembrane helix</keyword>
<keyword evidence="3" id="KW-0812">Transmembrane</keyword>
<keyword evidence="5" id="KW-0808">Transferase</keyword>
<dbReference type="InterPro" id="IPR042099">
    <property type="entry name" value="ANL_N_sf"/>
</dbReference>
<dbReference type="eggNOG" id="COG0318">
    <property type="taxonomic scope" value="Bacteria"/>
</dbReference>
<dbReference type="PANTHER" id="PTHR24096:SF149">
    <property type="entry name" value="AMP-BINDING DOMAIN-CONTAINING PROTEIN-RELATED"/>
    <property type="match status" value="1"/>
</dbReference>
<keyword evidence="5" id="KW-0012">Acyltransferase</keyword>
<dbReference type="InterPro" id="IPR020845">
    <property type="entry name" value="AMP-binding_CS"/>
</dbReference>
<evidence type="ECO:0000256" key="2">
    <source>
        <dbReference type="ARBA" id="ARBA00022598"/>
    </source>
</evidence>
<protein>
    <submittedName>
        <fullName evidence="5">2-acyl-glycerophospho-ethanolamine acyltransferase</fullName>
    </submittedName>
</protein>
<dbReference type="Pfam" id="PF00501">
    <property type="entry name" value="AMP-binding"/>
    <property type="match status" value="1"/>
</dbReference>
<proteinExistence type="inferred from homology"/>
<dbReference type="Gene3D" id="3.30.300.30">
    <property type="match status" value="1"/>
</dbReference>
<dbReference type="AlphaFoldDB" id="A0A0B0EP15"/>
<dbReference type="EMBL" id="JRYO01000089">
    <property type="protein sequence ID" value="KHE92838.1"/>
    <property type="molecule type" value="Genomic_DNA"/>
</dbReference>
<name>A0A0B0EP15_9BACT</name>
<comment type="caution">
    <text evidence="5">The sequence shown here is derived from an EMBL/GenBank/DDBJ whole genome shotgun (WGS) entry which is preliminary data.</text>
</comment>
<evidence type="ECO:0000259" key="4">
    <source>
        <dbReference type="Pfam" id="PF00501"/>
    </source>
</evidence>
<evidence type="ECO:0000256" key="3">
    <source>
        <dbReference type="SAM" id="Phobius"/>
    </source>
</evidence>
<feature type="transmembrane region" description="Helical" evidence="3">
    <location>
        <begin position="208"/>
        <end position="231"/>
    </location>
</feature>
<keyword evidence="2" id="KW-0436">Ligase</keyword>
<comment type="similarity">
    <text evidence="1">Belongs to the ATP-dependent AMP-binding enzyme family.</text>
</comment>
<dbReference type="GO" id="GO:0016405">
    <property type="term" value="F:CoA-ligase activity"/>
    <property type="evidence" value="ECO:0007669"/>
    <property type="project" value="TreeGrafter"/>
</dbReference>
<organism evidence="5 6">
    <name type="scientific">Candidatus Scalindua brodae</name>
    <dbReference type="NCBI Taxonomy" id="237368"/>
    <lineage>
        <taxon>Bacteria</taxon>
        <taxon>Pseudomonadati</taxon>
        <taxon>Planctomycetota</taxon>
        <taxon>Candidatus Brocadiia</taxon>
        <taxon>Candidatus Brocadiales</taxon>
        <taxon>Candidatus Scalinduaceae</taxon>
        <taxon>Candidatus Scalindua</taxon>
    </lineage>
</organism>